<keyword evidence="6" id="KW-1185">Reference proteome</keyword>
<name>A0A165I655_XYLHT</name>
<sequence>MPPKRPSSATETPHAKVTKTEHFTPDDFSNSVKKRLQSSTRTGQACDRCKVRKIRCDGLPGGCSACLHNNTECRTTDRITGRATSRGYVESLEERLRDNDARIRELEDRLIAMGVEVKPADGYHTPNDAPTLDWSQAGNPNVAHIWAPALAGNPNAGLMAYAPGTPPAPETRPQETNIFRALPVFRTGCNGDNYLGVSSGNSSLSSIRGTALSVLGMEIDIADFTSNDMDEPAPSIFQPELYNKSYQSFLQSALNINTKIDKVELPAKIEGVTYVDWYFRVMNPYLPILHKPTFMTLLNRIYDDPEFRPSPAETVMVHMLFAIMFFQYAARNWEDASQQSDLNSRSNLHYHYALGFFYQLMSGHTLQDIQALTLICAHLRTFPKPGASWMATSLTMTLAIELGLHRSAKRWGQTDQQKNLLEIEMRKRIFYSVLAILVSLSGKLGRPMPLRIEDFDVELPEAVDDDLLSEAGLDTSKPGRCNFAVGVEAFKILPIFIELYSHIYAVRRSPQTYVETVRRLETKLQRWQDQLPVELTQPASSEKQEGRVFAIYLDMWALELRLLLRHPSVSLTASPEFNNENLDVCLKSARQMLHNMRQLQKYKSLDTTWYNSAVYLMAITTTLFVEWEKRDQRTAADLASLREEMNFSLDILGDVGGVLGSGKRLQEAVRVVVDGTLAMLSRNLATKTASAASAAVASADLNRPSSHSPTQGQATPPSGAPFDAQGSYSPGFPDHGDGANTAANAGARGSAYISPDDPSMTQTQTPYPAAATAQYSYPEPSYPAQPGPFDASPYPNAPDGGLNNMSSVQPSASQGSANAFMFPNAGGNPAYPPGGNFGGSQSWRQWTGTMANNLEPQEYLNSASALMQLGGRDVGQAEGGPNPAPVADMTGNMGGGDVNANGGMGAGAGQPWPLMIFDIGQGNS</sequence>
<evidence type="ECO:0000313" key="6">
    <source>
        <dbReference type="Proteomes" id="UP000076632"/>
    </source>
</evidence>
<dbReference type="RefSeq" id="XP_018189996.1">
    <property type="nucleotide sequence ID" value="XM_018332142.1"/>
</dbReference>
<dbReference type="OMA" id="IRCDGRP"/>
<protein>
    <recommendedName>
        <fullName evidence="4">Zn(2)-C6 fungal-type domain-containing protein</fullName>
    </recommendedName>
</protein>
<dbReference type="AlphaFoldDB" id="A0A165I655"/>
<evidence type="ECO:0000313" key="5">
    <source>
        <dbReference type="EMBL" id="KZF24441.1"/>
    </source>
</evidence>
<dbReference type="InterPro" id="IPR050987">
    <property type="entry name" value="AtrR-like"/>
</dbReference>
<evidence type="ECO:0000256" key="2">
    <source>
        <dbReference type="ARBA" id="ARBA00023242"/>
    </source>
</evidence>
<dbReference type="Pfam" id="PF04082">
    <property type="entry name" value="Fungal_trans"/>
    <property type="match status" value="1"/>
</dbReference>
<dbReference type="InterPro" id="IPR007219">
    <property type="entry name" value="XnlR_reg_dom"/>
</dbReference>
<keyword evidence="1" id="KW-0479">Metal-binding</keyword>
<dbReference type="GeneID" id="28897279"/>
<dbReference type="GO" id="GO:0000981">
    <property type="term" value="F:DNA-binding transcription factor activity, RNA polymerase II-specific"/>
    <property type="evidence" value="ECO:0007669"/>
    <property type="project" value="InterPro"/>
</dbReference>
<dbReference type="GO" id="GO:0008270">
    <property type="term" value="F:zinc ion binding"/>
    <property type="evidence" value="ECO:0007669"/>
    <property type="project" value="InterPro"/>
</dbReference>
<evidence type="ECO:0000256" key="3">
    <source>
        <dbReference type="SAM" id="MobiDB-lite"/>
    </source>
</evidence>
<dbReference type="GO" id="GO:0006351">
    <property type="term" value="P:DNA-templated transcription"/>
    <property type="evidence" value="ECO:0007669"/>
    <property type="project" value="InterPro"/>
</dbReference>
<dbReference type="SMART" id="SM00066">
    <property type="entry name" value="GAL4"/>
    <property type="match status" value="1"/>
</dbReference>
<feature type="compositionally biased region" description="Low complexity" evidence="3">
    <location>
        <begin position="738"/>
        <end position="751"/>
    </location>
</feature>
<proteinExistence type="predicted"/>
<dbReference type="CDD" id="cd12148">
    <property type="entry name" value="fungal_TF_MHR"/>
    <property type="match status" value="1"/>
</dbReference>
<dbReference type="PANTHER" id="PTHR46910">
    <property type="entry name" value="TRANSCRIPTION FACTOR PDR1"/>
    <property type="match status" value="1"/>
</dbReference>
<feature type="region of interest" description="Disordered" evidence="3">
    <location>
        <begin position="1"/>
        <end position="32"/>
    </location>
</feature>
<dbReference type="InterPro" id="IPR036864">
    <property type="entry name" value="Zn2-C6_fun-type_DNA-bd_sf"/>
</dbReference>
<feature type="domain" description="Zn(2)-C6 fungal-type" evidence="4">
    <location>
        <begin position="45"/>
        <end position="75"/>
    </location>
</feature>
<feature type="region of interest" description="Disordered" evidence="3">
    <location>
        <begin position="700"/>
        <end position="821"/>
    </location>
</feature>
<organism evidence="5 6">
    <name type="scientific">Xylona heveae (strain CBS 132557 / TC161)</name>
    <dbReference type="NCBI Taxonomy" id="1328760"/>
    <lineage>
        <taxon>Eukaryota</taxon>
        <taxon>Fungi</taxon>
        <taxon>Dikarya</taxon>
        <taxon>Ascomycota</taxon>
        <taxon>Pezizomycotina</taxon>
        <taxon>Xylonomycetes</taxon>
        <taxon>Xylonales</taxon>
        <taxon>Xylonaceae</taxon>
        <taxon>Xylona</taxon>
    </lineage>
</organism>
<dbReference type="OrthoDB" id="4456959at2759"/>
<dbReference type="PANTHER" id="PTHR46910:SF4">
    <property type="entry name" value="ZN(2)-C6 FUNGAL-TYPE DOMAIN-CONTAINING PROTEIN"/>
    <property type="match status" value="1"/>
</dbReference>
<reference evidence="5 6" key="1">
    <citation type="journal article" date="2016" name="Fungal Biol.">
        <title>The genome of Xylona heveae provides a window into fungal endophytism.</title>
        <authorList>
            <person name="Gazis R."/>
            <person name="Kuo A."/>
            <person name="Riley R."/>
            <person name="LaButti K."/>
            <person name="Lipzen A."/>
            <person name="Lin J."/>
            <person name="Amirebrahimi M."/>
            <person name="Hesse C.N."/>
            <person name="Spatafora J.W."/>
            <person name="Henrissat B."/>
            <person name="Hainaut M."/>
            <person name="Grigoriev I.V."/>
            <person name="Hibbett D.S."/>
        </authorList>
    </citation>
    <scope>NUCLEOTIDE SEQUENCE [LARGE SCALE GENOMIC DNA]</scope>
    <source>
        <strain evidence="5 6">TC161</strain>
    </source>
</reference>
<dbReference type="Gene3D" id="4.10.240.10">
    <property type="entry name" value="Zn(2)-C6 fungal-type DNA-binding domain"/>
    <property type="match status" value="1"/>
</dbReference>
<dbReference type="STRING" id="1328760.A0A165I655"/>
<dbReference type="GO" id="GO:0003677">
    <property type="term" value="F:DNA binding"/>
    <property type="evidence" value="ECO:0007669"/>
    <property type="project" value="InterPro"/>
</dbReference>
<dbReference type="CDD" id="cd00067">
    <property type="entry name" value="GAL4"/>
    <property type="match status" value="1"/>
</dbReference>
<dbReference type="Proteomes" id="UP000076632">
    <property type="component" value="Unassembled WGS sequence"/>
</dbReference>
<dbReference type="PROSITE" id="PS00463">
    <property type="entry name" value="ZN2_CY6_FUNGAL_1"/>
    <property type="match status" value="1"/>
</dbReference>
<evidence type="ECO:0000256" key="1">
    <source>
        <dbReference type="ARBA" id="ARBA00022723"/>
    </source>
</evidence>
<feature type="compositionally biased region" description="Low complexity" evidence="3">
    <location>
        <begin position="761"/>
        <end position="778"/>
    </location>
</feature>
<dbReference type="PROSITE" id="PS50048">
    <property type="entry name" value="ZN2_CY6_FUNGAL_2"/>
    <property type="match status" value="1"/>
</dbReference>
<evidence type="ECO:0000259" key="4">
    <source>
        <dbReference type="PROSITE" id="PS50048"/>
    </source>
</evidence>
<dbReference type="SMART" id="SM00906">
    <property type="entry name" value="Fungal_trans"/>
    <property type="match status" value="1"/>
</dbReference>
<dbReference type="Pfam" id="PF00172">
    <property type="entry name" value="Zn_clus"/>
    <property type="match status" value="1"/>
</dbReference>
<feature type="compositionally biased region" description="Polar residues" evidence="3">
    <location>
        <begin position="803"/>
        <end position="817"/>
    </location>
</feature>
<dbReference type="InterPro" id="IPR001138">
    <property type="entry name" value="Zn2Cys6_DnaBD"/>
</dbReference>
<feature type="compositionally biased region" description="Polar residues" evidence="3">
    <location>
        <begin position="703"/>
        <end position="716"/>
    </location>
</feature>
<accession>A0A165I655</accession>
<gene>
    <name evidence="5" type="ORF">L228DRAFT_245371</name>
</gene>
<dbReference type="EMBL" id="KV407456">
    <property type="protein sequence ID" value="KZF24441.1"/>
    <property type="molecule type" value="Genomic_DNA"/>
</dbReference>
<dbReference type="InParanoid" id="A0A165I655"/>
<keyword evidence="2" id="KW-0539">Nucleus</keyword>
<dbReference type="SUPFAM" id="SSF57701">
    <property type="entry name" value="Zn2/Cys6 DNA-binding domain"/>
    <property type="match status" value="1"/>
</dbReference>